<evidence type="ECO:0000313" key="2">
    <source>
        <dbReference type="Proteomes" id="UP000789759"/>
    </source>
</evidence>
<name>A0A9N9GVH5_9GLOM</name>
<reference evidence="1" key="1">
    <citation type="submission" date="2021-06" db="EMBL/GenBank/DDBJ databases">
        <authorList>
            <person name="Kallberg Y."/>
            <person name="Tangrot J."/>
            <person name="Rosling A."/>
        </authorList>
    </citation>
    <scope>NUCLEOTIDE SEQUENCE</scope>
    <source>
        <strain evidence="1">FL966</strain>
    </source>
</reference>
<dbReference type="EMBL" id="CAJVQA010005803">
    <property type="protein sequence ID" value="CAG8628245.1"/>
    <property type="molecule type" value="Genomic_DNA"/>
</dbReference>
<comment type="caution">
    <text evidence="1">The sequence shown here is derived from an EMBL/GenBank/DDBJ whole genome shotgun (WGS) entry which is preliminary data.</text>
</comment>
<accession>A0A9N9GVH5</accession>
<protein>
    <submittedName>
        <fullName evidence="1">23955_t:CDS:1</fullName>
    </submittedName>
</protein>
<keyword evidence="2" id="KW-1185">Reference proteome</keyword>
<gene>
    <name evidence="1" type="ORF">CPELLU_LOCUS8259</name>
</gene>
<organism evidence="1 2">
    <name type="scientific">Cetraspora pellucida</name>
    <dbReference type="NCBI Taxonomy" id="1433469"/>
    <lineage>
        <taxon>Eukaryota</taxon>
        <taxon>Fungi</taxon>
        <taxon>Fungi incertae sedis</taxon>
        <taxon>Mucoromycota</taxon>
        <taxon>Glomeromycotina</taxon>
        <taxon>Glomeromycetes</taxon>
        <taxon>Diversisporales</taxon>
        <taxon>Gigasporaceae</taxon>
        <taxon>Cetraspora</taxon>
    </lineage>
</organism>
<dbReference type="AlphaFoldDB" id="A0A9N9GVH5"/>
<sequence>MITIQNLQSSSSFYKTTYMNQSDSEADNTNESSMIKLISSKKKRVKELIKIFEPFNYTTEEFSAKNYLILSVVYPIIEVLKFKFAIDPNLPLIEDKSDIDSNNKYENITDLQKTLNIHSVVAQVNQNPRLKKICLWANNICEKTIRTYHEELNTIAGEIPVQAIAASNITSANQYFTSIYNNDNKDNNSLSTNKLNKYLDINKVLIASKQT</sequence>
<dbReference type="Proteomes" id="UP000789759">
    <property type="component" value="Unassembled WGS sequence"/>
</dbReference>
<dbReference type="OrthoDB" id="2444807at2759"/>
<proteinExistence type="predicted"/>
<evidence type="ECO:0000313" key="1">
    <source>
        <dbReference type="EMBL" id="CAG8628245.1"/>
    </source>
</evidence>